<keyword evidence="4" id="KW-0540">Nuclease</keyword>
<keyword evidence="9" id="KW-1185">Reference proteome</keyword>
<evidence type="ECO:0000256" key="2">
    <source>
        <dbReference type="ARBA" id="ARBA00009260"/>
    </source>
</evidence>
<evidence type="ECO:0000256" key="3">
    <source>
        <dbReference type="ARBA" id="ARBA00022705"/>
    </source>
</evidence>
<dbReference type="AlphaFoldDB" id="A0A840REJ3"/>
<gene>
    <name evidence="8" type="ORF">HNQ50_001393</name>
</gene>
<evidence type="ECO:0000256" key="5">
    <source>
        <dbReference type="ARBA" id="ARBA00022759"/>
    </source>
</evidence>
<comment type="similarity">
    <text evidence="2">Belongs to the phage GPA family.</text>
</comment>
<evidence type="ECO:0000256" key="6">
    <source>
        <dbReference type="ARBA" id="ARBA00022801"/>
    </source>
</evidence>
<dbReference type="Proteomes" id="UP000543030">
    <property type="component" value="Unassembled WGS sequence"/>
</dbReference>
<accession>A0A840REJ3</accession>
<dbReference type="EMBL" id="JACHHN010000002">
    <property type="protein sequence ID" value="MBB5190671.1"/>
    <property type="molecule type" value="Genomic_DNA"/>
</dbReference>
<evidence type="ECO:0000256" key="1">
    <source>
        <dbReference type="ARBA" id="ARBA00003293"/>
    </source>
</evidence>
<dbReference type="InterPro" id="IPR008766">
    <property type="entry name" value="Replication_gene_A-like"/>
</dbReference>
<proteinExistence type="inferred from homology"/>
<keyword evidence="3" id="KW-0235">DNA replication</keyword>
<dbReference type="GO" id="GO:0004519">
    <property type="term" value="F:endonuclease activity"/>
    <property type="evidence" value="ECO:0007669"/>
    <property type="project" value="UniProtKB-KW"/>
</dbReference>
<dbReference type="GO" id="GO:0016787">
    <property type="term" value="F:hydrolase activity"/>
    <property type="evidence" value="ECO:0007669"/>
    <property type="project" value="UniProtKB-KW"/>
</dbReference>
<keyword evidence="6" id="KW-0378">Hydrolase</keyword>
<keyword evidence="5" id="KW-0255">Endonuclease</keyword>
<reference evidence="8 9" key="1">
    <citation type="submission" date="2020-08" db="EMBL/GenBank/DDBJ databases">
        <title>Genomic Encyclopedia of Type Strains, Phase IV (KMG-IV): sequencing the most valuable type-strain genomes for metagenomic binning, comparative biology and taxonomic classification.</title>
        <authorList>
            <person name="Goeker M."/>
        </authorList>
    </citation>
    <scope>NUCLEOTIDE SEQUENCE [LARGE SCALE GENOMIC DNA]</scope>
    <source>
        <strain evidence="8 9">DSM 18233</strain>
    </source>
</reference>
<dbReference type="RefSeq" id="WP_184098889.1">
    <property type="nucleotide sequence ID" value="NZ_JACHHN010000002.1"/>
</dbReference>
<comment type="function">
    <text evidence="1">Possible endonuclease which induces a single-strand cut and initiates DNA replication.</text>
</comment>
<evidence type="ECO:0000313" key="8">
    <source>
        <dbReference type="EMBL" id="MBB5190671.1"/>
    </source>
</evidence>
<evidence type="ECO:0000259" key="7">
    <source>
        <dbReference type="Pfam" id="PF05840"/>
    </source>
</evidence>
<feature type="domain" description="Replication gene A protein-like" evidence="7">
    <location>
        <begin position="119"/>
        <end position="369"/>
    </location>
</feature>
<protein>
    <recommendedName>
        <fullName evidence="7">Replication gene A protein-like domain-containing protein</fullName>
    </recommendedName>
</protein>
<dbReference type="GO" id="GO:0006260">
    <property type="term" value="P:DNA replication"/>
    <property type="evidence" value="ECO:0007669"/>
    <property type="project" value="UniProtKB-KW"/>
</dbReference>
<sequence>MTPYHEQVRARQDWRENADLDRLLSGLPQSLKSSLRRHWKQLRGESRDGTALSEANTFVREFAEQMKARGLPIASDDFDLGQLAKRQSQRLAVMYKHGAPVLDVLAEAGRFGIDLYPANMEEARALALRVCDEAWWRGRLKRKVTATVEHAHIRLRDVSRMADAYITDETNTLIRKRRERSAKALALAEATNETGYTATLAELAAKGMANRSNRRTELMVRVRGMEEIAKDLAWSGVFLTITAPSSFHSVKSNGRANPKYSGASPRDAQAHLCGVWARTRAQWKKGNVAPFGVRVVEPHHDGTPHWHVLLWAPADRITEVVDVVHAQALTVDGDEKGADKYRFKVEHIDPKKGSAVGYIAKYIAKNIDGFRVGDDLESGLSAEEGAARVSAWATCWRLRQFQTIGQPPVTIWRQLRRVPVEDSADSLLINDMHRAADIGDWSAFYKAHAALRKAGVFKVGFENANDVDKSTGEHITPLNKYGEAKRVIAAVVVRDAAGQIIERVQTRVHEWSVKWGRADLVSKTLARIEAGFSGLGFERSGEAASTRTRVNNCNRSPELERLQGEVAAANAAWEASLHIVQAHYEKIRGKHENTGSLATGDC</sequence>
<name>A0A840REJ3_9NEIS</name>
<organism evidence="8 9">
    <name type="scientific">Silvimonas terrae</name>
    <dbReference type="NCBI Taxonomy" id="300266"/>
    <lineage>
        <taxon>Bacteria</taxon>
        <taxon>Pseudomonadati</taxon>
        <taxon>Pseudomonadota</taxon>
        <taxon>Betaproteobacteria</taxon>
        <taxon>Neisseriales</taxon>
        <taxon>Chitinibacteraceae</taxon>
        <taxon>Silvimonas</taxon>
    </lineage>
</organism>
<dbReference type="Pfam" id="PF05840">
    <property type="entry name" value="Phage_GPA"/>
    <property type="match status" value="1"/>
</dbReference>
<comment type="caution">
    <text evidence="8">The sequence shown here is derived from an EMBL/GenBank/DDBJ whole genome shotgun (WGS) entry which is preliminary data.</text>
</comment>
<evidence type="ECO:0000256" key="4">
    <source>
        <dbReference type="ARBA" id="ARBA00022722"/>
    </source>
</evidence>
<evidence type="ECO:0000313" key="9">
    <source>
        <dbReference type="Proteomes" id="UP000543030"/>
    </source>
</evidence>